<reference evidence="12" key="1">
    <citation type="journal article" date="2023" name="Science">
        <title>Genome structures resolve the early diversification of teleost fishes.</title>
        <authorList>
            <person name="Parey E."/>
            <person name="Louis A."/>
            <person name="Montfort J."/>
            <person name="Bouchez O."/>
            <person name="Roques C."/>
            <person name="Iampietro C."/>
            <person name="Lluch J."/>
            <person name="Castinel A."/>
            <person name="Donnadieu C."/>
            <person name="Desvignes T."/>
            <person name="Floi Bucao C."/>
            <person name="Jouanno E."/>
            <person name="Wen M."/>
            <person name="Mejri S."/>
            <person name="Dirks R."/>
            <person name="Jansen H."/>
            <person name="Henkel C."/>
            <person name="Chen W.J."/>
            <person name="Zahm M."/>
            <person name="Cabau C."/>
            <person name="Klopp C."/>
            <person name="Thompson A.W."/>
            <person name="Robinson-Rechavi M."/>
            <person name="Braasch I."/>
            <person name="Lecointre G."/>
            <person name="Bobe J."/>
            <person name="Postlethwait J.H."/>
            <person name="Berthelot C."/>
            <person name="Roest Crollius H."/>
            <person name="Guiguen Y."/>
        </authorList>
    </citation>
    <scope>NUCLEOTIDE SEQUENCE</scope>
    <source>
        <strain evidence="12">WJC10195</strain>
    </source>
</reference>
<dbReference type="Gene3D" id="3.30.420.10">
    <property type="entry name" value="Ribonuclease H-like superfamily/Ribonuclease H"/>
    <property type="match status" value="1"/>
</dbReference>
<dbReference type="InterPro" id="IPR000477">
    <property type="entry name" value="RT_dom"/>
</dbReference>
<feature type="region of interest" description="Disordered" evidence="10">
    <location>
        <begin position="178"/>
        <end position="219"/>
    </location>
</feature>
<dbReference type="InterPro" id="IPR043502">
    <property type="entry name" value="DNA/RNA_pol_sf"/>
</dbReference>
<evidence type="ECO:0000256" key="2">
    <source>
        <dbReference type="ARBA" id="ARBA00012180"/>
    </source>
</evidence>
<feature type="region of interest" description="Disordered" evidence="10">
    <location>
        <begin position="1083"/>
        <end position="1160"/>
    </location>
</feature>
<evidence type="ECO:0000256" key="10">
    <source>
        <dbReference type="SAM" id="MobiDB-lite"/>
    </source>
</evidence>
<dbReference type="CDD" id="cd01647">
    <property type="entry name" value="RT_LTR"/>
    <property type="match status" value="1"/>
</dbReference>
<evidence type="ECO:0000256" key="4">
    <source>
        <dbReference type="ARBA" id="ARBA00022695"/>
    </source>
</evidence>
<dbReference type="Pfam" id="PF00078">
    <property type="entry name" value="RVT_1"/>
    <property type="match status" value="1"/>
</dbReference>
<evidence type="ECO:0000256" key="1">
    <source>
        <dbReference type="ARBA" id="ARBA00010879"/>
    </source>
</evidence>
<dbReference type="FunFam" id="3.30.70.270:FF:000026">
    <property type="entry name" value="Transposon Ty3-G Gag-Pol polyprotein"/>
    <property type="match status" value="1"/>
</dbReference>
<evidence type="ECO:0000256" key="5">
    <source>
        <dbReference type="ARBA" id="ARBA00022722"/>
    </source>
</evidence>
<dbReference type="GO" id="GO:0015074">
    <property type="term" value="P:DNA integration"/>
    <property type="evidence" value="ECO:0007669"/>
    <property type="project" value="InterPro"/>
</dbReference>
<feature type="compositionally biased region" description="Low complexity" evidence="10">
    <location>
        <begin position="1096"/>
        <end position="1123"/>
    </location>
</feature>
<dbReference type="CDD" id="cd09274">
    <property type="entry name" value="RNase_HI_RT_Ty3"/>
    <property type="match status" value="1"/>
</dbReference>
<protein>
    <recommendedName>
        <fullName evidence="9">Gypsy retrotransposon integrase-like protein 1</fullName>
        <ecNumber evidence="2">3.1.26.4</ecNumber>
    </recommendedName>
</protein>
<accession>A0A9Q1FDT7</accession>
<keyword evidence="4" id="KW-0548">Nucleotidyltransferase</keyword>
<dbReference type="SUPFAM" id="SSF53098">
    <property type="entry name" value="Ribonuclease H-like"/>
    <property type="match status" value="1"/>
</dbReference>
<dbReference type="InterPro" id="IPR041373">
    <property type="entry name" value="RT_RNaseH"/>
</dbReference>
<evidence type="ECO:0000313" key="12">
    <source>
        <dbReference type="EMBL" id="KAJ8356493.1"/>
    </source>
</evidence>
<dbReference type="AlphaFoldDB" id="A0A9Q1FDT7"/>
<dbReference type="InterPro" id="IPR001584">
    <property type="entry name" value="Integrase_cat-core"/>
</dbReference>
<feature type="compositionally biased region" description="Basic and acidic residues" evidence="10">
    <location>
        <begin position="1083"/>
        <end position="1094"/>
    </location>
</feature>
<evidence type="ECO:0000256" key="6">
    <source>
        <dbReference type="ARBA" id="ARBA00022759"/>
    </source>
</evidence>
<dbReference type="FunFam" id="3.10.20.370:FF:000001">
    <property type="entry name" value="Retrovirus-related Pol polyprotein from transposon 17.6-like protein"/>
    <property type="match status" value="1"/>
</dbReference>
<keyword evidence="8" id="KW-0695">RNA-directed DNA polymerase</keyword>
<dbReference type="Gene3D" id="3.30.70.270">
    <property type="match status" value="2"/>
</dbReference>
<dbReference type="Pfam" id="PF17921">
    <property type="entry name" value="Integrase_H2C2"/>
    <property type="match status" value="1"/>
</dbReference>
<evidence type="ECO:0000313" key="13">
    <source>
        <dbReference type="Proteomes" id="UP001152622"/>
    </source>
</evidence>
<dbReference type="GO" id="GO:0004523">
    <property type="term" value="F:RNA-DNA hybrid ribonuclease activity"/>
    <property type="evidence" value="ECO:0007669"/>
    <property type="project" value="UniProtKB-EC"/>
</dbReference>
<dbReference type="EMBL" id="JAINUF010000006">
    <property type="protein sequence ID" value="KAJ8356493.1"/>
    <property type="molecule type" value="Genomic_DNA"/>
</dbReference>
<organism evidence="12 13">
    <name type="scientific">Synaphobranchus kaupii</name>
    <name type="common">Kaup's arrowtooth eel</name>
    <dbReference type="NCBI Taxonomy" id="118154"/>
    <lineage>
        <taxon>Eukaryota</taxon>
        <taxon>Metazoa</taxon>
        <taxon>Chordata</taxon>
        <taxon>Craniata</taxon>
        <taxon>Vertebrata</taxon>
        <taxon>Euteleostomi</taxon>
        <taxon>Actinopterygii</taxon>
        <taxon>Neopterygii</taxon>
        <taxon>Teleostei</taxon>
        <taxon>Anguilliformes</taxon>
        <taxon>Synaphobranchidae</taxon>
        <taxon>Synaphobranchus</taxon>
    </lineage>
</organism>
<name>A0A9Q1FDT7_SYNKA</name>
<dbReference type="Gene3D" id="1.10.340.70">
    <property type="match status" value="1"/>
</dbReference>
<evidence type="ECO:0000256" key="3">
    <source>
        <dbReference type="ARBA" id="ARBA00022679"/>
    </source>
</evidence>
<gene>
    <name evidence="12" type="ORF">SKAU_G00192870</name>
</gene>
<dbReference type="Pfam" id="PF00665">
    <property type="entry name" value="rve"/>
    <property type="match status" value="1"/>
</dbReference>
<dbReference type="PANTHER" id="PTHR37984">
    <property type="entry name" value="PROTEIN CBG26694"/>
    <property type="match status" value="1"/>
</dbReference>
<sequence>MSFTGDWSVNWDIFRAEYEDYVLVTGIAEKDKKIQAATLRSMMGSECRHVYRHNLNLSVAGQGDPAVILDELEKYFKPAKNTIYERYVFGSCKQEEGESIDIFVTRLRERAATCEYGQLKDEMIRDRIVLGVANESIRRRLLREKGLTLITAIEMCRAAEQTDIRMRAMEIATSPPHTEAVHAVAKQHSRQNQWKQSNPPRTGDTDKKRLAPDAPLRPSDTRLKLYSGETLSSMGIFETECTVHFDLDPNVPAVQSAPRNVPIAMKAAVKAQLDKYEADGHIVPVTDPTDCISNMVIVKKPEKLRLCIYPKFLNKALKRSHYIMPTLEDVLYKLPKARVFTLVDARDAFLQCKLDYESSLMTTFWTPWGRKRWLKLPFGVSVAPEVYQRKQHELLAGLKGIEPIADDILVVGCGDTDKEAESDYDAKLVALMERCREVKLRLGLKKLQFKVAEVQFHGHILSSAGLKPDPEKVRAIIDMPNPTDAKGVQRLIGFANYLAKFMPHLSSVCEPLRRLLDKDTPWHWLPKHEAAVYELKSLATTMPVLRYYDVTKPITIQSDASQSGLGCCLMQEGQPIAFASRALTPTEKNYAQIEKECLSIVFACQRFHHYLYGRDPITAETDHKPLISIFSKPLLNAPKRLQSMLMTLQSYDLRVIYKPGPEMFISDTLSRATAGCAGRGTVYQRHAICSLQQEQEDVQHVNQADYLNVSSQRLEQIRRHTDQDECLQALKNTVLVGWPDVKEEAPLIAKEYWPFRDEISVQNGVLFRGQKVIIPKSLRPEMLTRIHSSHIGGETCYRHAQETLYWPNMQTEIKDFVSTCSTCNVYAHNQQKETMLSHDLPTRPWQILSMDMFTHRQKDYLLIVDHYSDFWEIELLPDMSAETVIKRCKAQFARHGQPERVITDNGPQFTSQFTRFASEWEFEHVTSSPRHPKANGKAESAVKIAKNLLRKAAHDGDDPWKAILHWRNTPTENMGSSPAQRLMSRRLKTSIPATNKLLEPVVVVGVTEKLRHRKQLAKSFYDRSARDLPELEVGETVRMKPLPGDNTGRWRVGTCLRRVAPRSYLVDVDGSLYQRNRVDLRVAEPTARDTHKTNGPEAAHAPEAASAPETAAEAPPTVTEPSPIRSTPKAPSSPVGAPPSDGHTYTRVGRLSKPPLRLTM</sequence>
<dbReference type="PANTHER" id="PTHR37984:SF8">
    <property type="entry name" value="CCHC-TYPE DOMAIN-CONTAINING PROTEIN"/>
    <property type="match status" value="1"/>
</dbReference>
<evidence type="ECO:0000259" key="11">
    <source>
        <dbReference type="PROSITE" id="PS50994"/>
    </source>
</evidence>
<dbReference type="GO" id="GO:0003964">
    <property type="term" value="F:RNA-directed DNA polymerase activity"/>
    <property type="evidence" value="ECO:0007669"/>
    <property type="project" value="UniProtKB-KW"/>
</dbReference>
<evidence type="ECO:0000256" key="8">
    <source>
        <dbReference type="ARBA" id="ARBA00022918"/>
    </source>
</evidence>
<dbReference type="Pfam" id="PF17917">
    <property type="entry name" value="RT_RNaseH"/>
    <property type="match status" value="1"/>
</dbReference>
<keyword evidence="5" id="KW-0540">Nuclease</keyword>
<dbReference type="InterPro" id="IPR036397">
    <property type="entry name" value="RNaseH_sf"/>
</dbReference>
<dbReference type="FunFam" id="1.10.340.70:FF:000003">
    <property type="entry name" value="Protein CBG25708"/>
    <property type="match status" value="1"/>
</dbReference>
<feature type="compositionally biased region" description="Polar residues" evidence="10">
    <location>
        <begin position="190"/>
        <end position="200"/>
    </location>
</feature>
<evidence type="ECO:0000256" key="9">
    <source>
        <dbReference type="ARBA" id="ARBA00039658"/>
    </source>
</evidence>
<dbReference type="PROSITE" id="PS50994">
    <property type="entry name" value="INTEGRASE"/>
    <property type="match status" value="1"/>
</dbReference>
<evidence type="ECO:0000256" key="7">
    <source>
        <dbReference type="ARBA" id="ARBA00022801"/>
    </source>
</evidence>
<dbReference type="Gene3D" id="3.10.10.10">
    <property type="entry name" value="HIV Type 1 Reverse Transcriptase, subunit A, domain 1"/>
    <property type="match status" value="1"/>
</dbReference>
<dbReference type="EC" id="3.1.26.4" evidence="2"/>
<comment type="caution">
    <text evidence="12">The sequence shown here is derived from an EMBL/GenBank/DDBJ whole genome shotgun (WGS) entry which is preliminary data.</text>
</comment>
<dbReference type="FunFam" id="3.30.420.10:FF:000063">
    <property type="entry name" value="Retrovirus-related Pol polyprotein from transposon 297-like Protein"/>
    <property type="match status" value="1"/>
</dbReference>
<dbReference type="GO" id="GO:0003676">
    <property type="term" value="F:nucleic acid binding"/>
    <property type="evidence" value="ECO:0007669"/>
    <property type="project" value="InterPro"/>
</dbReference>
<feature type="domain" description="Integrase catalytic" evidence="11">
    <location>
        <begin position="840"/>
        <end position="1008"/>
    </location>
</feature>
<dbReference type="Proteomes" id="UP001152622">
    <property type="component" value="Chromosome 6"/>
</dbReference>
<dbReference type="InterPro" id="IPR043128">
    <property type="entry name" value="Rev_trsase/Diguanyl_cyclase"/>
</dbReference>
<keyword evidence="7" id="KW-0378">Hydrolase</keyword>
<dbReference type="OrthoDB" id="775972at2759"/>
<dbReference type="InterPro" id="IPR041588">
    <property type="entry name" value="Integrase_H2C2"/>
</dbReference>
<dbReference type="InterPro" id="IPR050951">
    <property type="entry name" value="Retrovirus_Pol_polyprotein"/>
</dbReference>
<dbReference type="SUPFAM" id="SSF56672">
    <property type="entry name" value="DNA/RNA polymerases"/>
    <property type="match status" value="1"/>
</dbReference>
<proteinExistence type="inferred from homology"/>
<keyword evidence="13" id="KW-1185">Reference proteome</keyword>
<keyword evidence="6" id="KW-0255">Endonuclease</keyword>
<dbReference type="InterPro" id="IPR012337">
    <property type="entry name" value="RNaseH-like_sf"/>
</dbReference>
<keyword evidence="3" id="KW-0808">Transferase</keyword>
<comment type="similarity">
    <text evidence="1">Belongs to the beta type-B retroviral polymerase family. HERV class-II K(HML-2) pol subfamily.</text>
</comment>